<gene>
    <name evidence="2" type="primary">traW</name>
    <name evidence="2" type="ORF">ACFODU_00080</name>
</gene>
<keyword evidence="1" id="KW-0732">Signal</keyword>
<keyword evidence="3" id="KW-1185">Reference proteome</keyword>
<comment type="caution">
    <text evidence="2">The sequence shown here is derived from an EMBL/GenBank/DDBJ whole genome shotgun (WGS) entry which is preliminary data.</text>
</comment>
<feature type="signal peptide" evidence="1">
    <location>
        <begin position="1"/>
        <end position="20"/>
    </location>
</feature>
<proteinExistence type="predicted"/>
<name>A0ABV7E3M5_9SPHN</name>
<dbReference type="NCBIfam" id="TIGR02743">
    <property type="entry name" value="TraW"/>
    <property type="match status" value="1"/>
</dbReference>
<feature type="chain" id="PRO_5046044753" evidence="1">
    <location>
        <begin position="21"/>
        <end position="212"/>
    </location>
</feature>
<accession>A0ABV7E3M5</accession>
<evidence type="ECO:0000313" key="2">
    <source>
        <dbReference type="EMBL" id="MFC3096196.1"/>
    </source>
</evidence>
<protein>
    <submittedName>
        <fullName evidence="2">Type-F conjugative transfer system protein TraW</fullName>
    </submittedName>
</protein>
<dbReference type="EMBL" id="JBHRST010000001">
    <property type="protein sequence ID" value="MFC3096196.1"/>
    <property type="molecule type" value="Genomic_DNA"/>
</dbReference>
<sequence length="212" mass="23379">MKALLCSAALCLACSAPAAARDYGQHGTLWPVIEPDLLTQIEARLVHLEKTGETARLNEQLKQRTIARVNRPEPVAGITNAVTARTWDFDPTISAERDIGDEKGRIIIAAGTRVNPLDTVRLRSSLVFLDGDDPAQLAWASQRYGTTSAKFILVRGAPLALMKARQRRFYFDQGGTLVKHFGIRAVPAVVEQQGRVLRVSEVPLKPRERKTS</sequence>
<dbReference type="RefSeq" id="WP_336924700.1">
    <property type="nucleotide sequence ID" value="NZ_JBANRO010000002.1"/>
</dbReference>
<organism evidence="2 3">
    <name type="scientific">Alteraurantiacibacter palmitatis</name>
    <dbReference type="NCBI Taxonomy" id="2054628"/>
    <lineage>
        <taxon>Bacteria</taxon>
        <taxon>Pseudomonadati</taxon>
        <taxon>Pseudomonadota</taxon>
        <taxon>Alphaproteobacteria</taxon>
        <taxon>Sphingomonadales</taxon>
        <taxon>Erythrobacteraceae</taxon>
        <taxon>Alteraurantiacibacter</taxon>
    </lineage>
</organism>
<evidence type="ECO:0000313" key="3">
    <source>
        <dbReference type="Proteomes" id="UP001595456"/>
    </source>
</evidence>
<dbReference type="Proteomes" id="UP001595456">
    <property type="component" value="Unassembled WGS sequence"/>
</dbReference>
<evidence type="ECO:0000256" key="1">
    <source>
        <dbReference type="SAM" id="SignalP"/>
    </source>
</evidence>
<dbReference type="InterPro" id="IPR014114">
    <property type="entry name" value="TraW"/>
</dbReference>
<reference evidence="3" key="1">
    <citation type="journal article" date="2019" name="Int. J. Syst. Evol. Microbiol.">
        <title>The Global Catalogue of Microorganisms (GCM) 10K type strain sequencing project: providing services to taxonomists for standard genome sequencing and annotation.</title>
        <authorList>
            <consortium name="The Broad Institute Genomics Platform"/>
            <consortium name="The Broad Institute Genome Sequencing Center for Infectious Disease"/>
            <person name="Wu L."/>
            <person name="Ma J."/>
        </authorList>
    </citation>
    <scope>NUCLEOTIDE SEQUENCE [LARGE SCALE GENOMIC DNA]</scope>
    <source>
        <strain evidence="3">KCTC 52607</strain>
    </source>
</reference>